<evidence type="ECO:0000256" key="4">
    <source>
        <dbReference type="SAM" id="MobiDB-lite"/>
    </source>
</evidence>
<dbReference type="GO" id="GO:0005681">
    <property type="term" value="C:spliceosomal complex"/>
    <property type="evidence" value="ECO:0007669"/>
    <property type="project" value="TreeGrafter"/>
</dbReference>
<evidence type="ECO:0000259" key="6">
    <source>
        <dbReference type="Pfam" id="PF10312"/>
    </source>
</evidence>
<evidence type="ECO:0000256" key="2">
    <source>
        <dbReference type="ARBA" id="ARBA00034534"/>
    </source>
</evidence>
<comment type="caution">
    <text evidence="7">The sequence shown here is derived from an EMBL/GenBank/DDBJ whole genome shotgun (WGS) entry which is preliminary data.</text>
</comment>
<sequence length="558" mass="64965">MSSFLPEESDKHYEMSSSGAQNEPLDILDPGQTVRPKLVSPVESSVGLADLETNVKISQEPPLSASLGHEQNGYDLVDVVEPGSDVFVWRKREKALAKHGPDGQRLGSAANDASRYELLREFEEAKRARERRELERAEKKREQMQQNRLEEQERNKEWEEQEEAFHAKQFFDRQKIRIQERRATLADVIANNLRLLESPLEIRYESKSVRDHLRASTFVELQTLVPEIKRALYYSVRAPVIDSGEVPRDFFISRDERVQFWKDVEVMVVAELKVKDSNASPEAHTAQLEEKPSTGPSDLPLYGFEPDICRAVATACEDSNGETLRAYVCELIGRGKIPNPAFWEHVLEQIDVAAAQSRINSLYERVRVEYQRIMDAIPASEKMASNAAKQEQLTTPYDESAELANLLREEREKGMEQDEEMYANEAAVERVWRSWHDKHTPRKPRYFNRVHLGYDWNKYNQMHYDKTNPPPKTVKGYKFNIFYPDLLDKGQTPTFQIHDTDHPDISIITFYAGAPYEPVAFKIARRPWEYSHKRGYKCTFERGVLRLWFSFQRMRYRR</sequence>
<name>A0A5J4Z4X4_PORPP</name>
<evidence type="ECO:0000313" key="7">
    <source>
        <dbReference type="EMBL" id="KAA8498004.1"/>
    </source>
</evidence>
<dbReference type="AlphaFoldDB" id="A0A5J4Z4X4"/>
<dbReference type="InterPro" id="IPR019134">
    <property type="entry name" value="Cactin_C"/>
</dbReference>
<dbReference type="EMBL" id="VRMN01000001">
    <property type="protein sequence ID" value="KAA8498004.1"/>
    <property type="molecule type" value="Genomic_DNA"/>
</dbReference>
<dbReference type="Proteomes" id="UP000324585">
    <property type="component" value="Unassembled WGS sequence"/>
</dbReference>
<evidence type="ECO:0000313" key="8">
    <source>
        <dbReference type="Proteomes" id="UP000324585"/>
    </source>
</evidence>
<protein>
    <recommendedName>
        <fullName evidence="2">Splicing factor Cactin</fullName>
    </recommendedName>
</protein>
<comment type="similarity">
    <text evidence="1">Belongs to the CACTIN family.</text>
</comment>
<feature type="domain" description="Splicing factor cactin central" evidence="6">
    <location>
        <begin position="148"/>
        <end position="362"/>
    </location>
</feature>
<dbReference type="PANTHER" id="PTHR21737">
    <property type="entry name" value="POLYGLUTAMINE BINDING PROTEIN 1/MARVEL MEMBRANE-ASSOCIATING DOMAIN CONTAINING 3"/>
    <property type="match status" value="1"/>
</dbReference>
<dbReference type="PANTHER" id="PTHR21737:SF4">
    <property type="entry name" value="SPLICING FACTOR CACTIN"/>
    <property type="match status" value="1"/>
</dbReference>
<evidence type="ECO:0000259" key="5">
    <source>
        <dbReference type="Pfam" id="PF09732"/>
    </source>
</evidence>
<dbReference type="SMART" id="SM01050">
    <property type="entry name" value="CactinC_cactus"/>
    <property type="match status" value="1"/>
</dbReference>
<organism evidence="7 8">
    <name type="scientific">Porphyridium purpureum</name>
    <name type="common">Red alga</name>
    <name type="synonym">Porphyridium cruentum</name>
    <dbReference type="NCBI Taxonomy" id="35688"/>
    <lineage>
        <taxon>Eukaryota</taxon>
        <taxon>Rhodophyta</taxon>
        <taxon>Bangiophyceae</taxon>
        <taxon>Porphyridiales</taxon>
        <taxon>Porphyridiaceae</taxon>
        <taxon>Porphyridium</taxon>
    </lineage>
</organism>
<proteinExistence type="inferred from homology"/>
<keyword evidence="8" id="KW-1185">Reference proteome</keyword>
<dbReference type="OMA" id="QTRENNE"/>
<keyword evidence="3" id="KW-0175">Coiled coil</keyword>
<dbReference type="Pfam" id="PF10312">
    <property type="entry name" value="Cactin_mid"/>
    <property type="match status" value="1"/>
</dbReference>
<gene>
    <name evidence="7" type="ORF">FVE85_5589</name>
</gene>
<dbReference type="InterPro" id="IPR018816">
    <property type="entry name" value="Cactin_central"/>
</dbReference>
<accession>A0A5J4Z4X4</accession>
<dbReference type="GO" id="GO:0005737">
    <property type="term" value="C:cytoplasm"/>
    <property type="evidence" value="ECO:0007669"/>
    <property type="project" value="TreeGrafter"/>
</dbReference>
<feature type="coiled-coil region" evidence="3">
    <location>
        <begin position="120"/>
        <end position="162"/>
    </location>
</feature>
<evidence type="ECO:0000256" key="3">
    <source>
        <dbReference type="SAM" id="Coils"/>
    </source>
</evidence>
<evidence type="ECO:0000256" key="1">
    <source>
        <dbReference type="ARBA" id="ARBA00006895"/>
    </source>
</evidence>
<feature type="domain" description="Splicing factor Cactin C-terminal" evidence="5">
    <location>
        <begin position="435"/>
        <end position="558"/>
    </location>
</feature>
<dbReference type="OrthoDB" id="265955at2759"/>
<feature type="region of interest" description="Disordered" evidence="4">
    <location>
        <begin position="1"/>
        <end position="34"/>
    </location>
</feature>
<dbReference type="GO" id="GO:0045292">
    <property type="term" value="P:mRNA cis splicing, via spliceosome"/>
    <property type="evidence" value="ECO:0007669"/>
    <property type="project" value="TreeGrafter"/>
</dbReference>
<dbReference type="Pfam" id="PF09732">
    <property type="entry name" value="CactinC_cactus"/>
    <property type="match status" value="1"/>
</dbReference>
<reference evidence="8" key="1">
    <citation type="journal article" date="2019" name="Nat. Commun.">
        <title>Expansion of phycobilisome linker gene families in mesophilic red algae.</title>
        <authorList>
            <person name="Lee J."/>
            <person name="Kim D."/>
            <person name="Bhattacharya D."/>
            <person name="Yoon H.S."/>
        </authorList>
    </citation>
    <scope>NUCLEOTIDE SEQUENCE [LARGE SCALE GENOMIC DNA]</scope>
    <source>
        <strain evidence="8">CCMP 1328</strain>
    </source>
</reference>